<protein>
    <submittedName>
        <fullName evidence="2">Pentapeptide repeat-containing protein</fullName>
    </submittedName>
</protein>
<evidence type="ECO:0000313" key="3">
    <source>
        <dbReference type="Proteomes" id="UP001500456"/>
    </source>
</evidence>
<dbReference type="Proteomes" id="UP001500456">
    <property type="component" value="Unassembled WGS sequence"/>
</dbReference>
<dbReference type="SUPFAM" id="SSF141571">
    <property type="entry name" value="Pentapeptide repeat-like"/>
    <property type="match status" value="1"/>
</dbReference>
<keyword evidence="3" id="KW-1185">Reference proteome</keyword>
<keyword evidence="1" id="KW-0812">Transmembrane</keyword>
<dbReference type="Pfam" id="PF00805">
    <property type="entry name" value="Pentapeptide"/>
    <property type="match status" value="1"/>
</dbReference>
<proteinExistence type="predicted"/>
<sequence length="270" mass="27988">MVITVGVGVLLGWCVAFAPAWIVQHDIGVQGGSQLSTADRLRAVNDVRVVLLQGAAGLVALGGIGLGAVLSLRQIRVSREGQFIDLFARAIEQLSSEQVSVRHGGVYAMEQIADAAPHYRGHVAALLASFVRQQAPWPPARPPGEVDAERPRYTGGLRDDVGGAIAALSRRSMVLPGDSIELEKVDLRGAELVDHDLSGFCFAGANLDGANLTGCDLSHTTFAEASLKNANLTGATLTDANLTDANLTGADLTGATGLGPPPAPHHAPAT</sequence>
<reference evidence="3" key="1">
    <citation type="journal article" date="2019" name="Int. J. Syst. Evol. Microbiol.">
        <title>The Global Catalogue of Microorganisms (GCM) 10K type strain sequencing project: providing services to taxonomists for standard genome sequencing and annotation.</title>
        <authorList>
            <consortium name="The Broad Institute Genomics Platform"/>
            <consortium name="The Broad Institute Genome Sequencing Center for Infectious Disease"/>
            <person name="Wu L."/>
            <person name="Ma J."/>
        </authorList>
    </citation>
    <scope>NUCLEOTIDE SEQUENCE [LARGE SCALE GENOMIC DNA]</scope>
    <source>
        <strain evidence="3">JCM 16924</strain>
    </source>
</reference>
<keyword evidence="1" id="KW-1133">Transmembrane helix</keyword>
<feature type="transmembrane region" description="Helical" evidence="1">
    <location>
        <begin position="50"/>
        <end position="72"/>
    </location>
</feature>
<evidence type="ECO:0000256" key="1">
    <source>
        <dbReference type="SAM" id="Phobius"/>
    </source>
</evidence>
<gene>
    <name evidence="2" type="ORF">GCM10022232_88170</name>
</gene>
<keyword evidence="1" id="KW-0472">Membrane</keyword>
<dbReference type="EMBL" id="BAAAZX010000044">
    <property type="protein sequence ID" value="GAA4028665.1"/>
    <property type="molecule type" value="Genomic_DNA"/>
</dbReference>
<organism evidence="2 3">
    <name type="scientific">Streptomyces plumbiresistens</name>
    <dbReference type="NCBI Taxonomy" id="511811"/>
    <lineage>
        <taxon>Bacteria</taxon>
        <taxon>Bacillati</taxon>
        <taxon>Actinomycetota</taxon>
        <taxon>Actinomycetes</taxon>
        <taxon>Kitasatosporales</taxon>
        <taxon>Streptomycetaceae</taxon>
        <taxon>Streptomyces</taxon>
    </lineage>
</organism>
<dbReference type="InterPro" id="IPR001646">
    <property type="entry name" value="5peptide_repeat"/>
</dbReference>
<dbReference type="PANTHER" id="PTHR14136">
    <property type="entry name" value="BTB_POZ DOMAIN-CONTAINING PROTEIN KCTD9"/>
    <property type="match status" value="1"/>
</dbReference>
<evidence type="ECO:0000313" key="2">
    <source>
        <dbReference type="EMBL" id="GAA4028665.1"/>
    </source>
</evidence>
<name>A0ABP7TMU6_9ACTN</name>
<dbReference type="PANTHER" id="PTHR14136:SF17">
    <property type="entry name" value="BTB_POZ DOMAIN-CONTAINING PROTEIN KCTD9"/>
    <property type="match status" value="1"/>
</dbReference>
<dbReference type="InterPro" id="IPR051082">
    <property type="entry name" value="Pentapeptide-BTB/POZ_domain"/>
</dbReference>
<comment type="caution">
    <text evidence="2">The sequence shown here is derived from an EMBL/GenBank/DDBJ whole genome shotgun (WGS) entry which is preliminary data.</text>
</comment>
<dbReference type="Gene3D" id="2.160.20.80">
    <property type="entry name" value="E3 ubiquitin-protein ligase SopA"/>
    <property type="match status" value="1"/>
</dbReference>
<accession>A0ABP7TMU6</accession>